<sequence>MAHWRKEQTHGFGHAKPYSQAEIDALNGNINDLRRQLEVNQRIALARAKAVKELLMKKYGIGSERILAEGQGVGNTFSEADWSRVSICTIEEAN</sequence>
<gene>
    <name evidence="1" type="ORF">SDC9_203496</name>
</gene>
<dbReference type="SUPFAM" id="SSF103088">
    <property type="entry name" value="OmpA-like"/>
    <property type="match status" value="1"/>
</dbReference>
<evidence type="ECO:0000313" key="1">
    <source>
        <dbReference type="EMBL" id="MPN55812.1"/>
    </source>
</evidence>
<dbReference type="AlphaFoldDB" id="A0A645IY78"/>
<comment type="caution">
    <text evidence="1">The sequence shown here is derived from an EMBL/GenBank/DDBJ whole genome shotgun (WGS) entry which is preliminary data.</text>
</comment>
<dbReference type="InterPro" id="IPR036737">
    <property type="entry name" value="OmpA-like_sf"/>
</dbReference>
<accession>A0A645IY78</accession>
<dbReference type="EMBL" id="VSSQ01125456">
    <property type="protein sequence ID" value="MPN55812.1"/>
    <property type="molecule type" value="Genomic_DNA"/>
</dbReference>
<reference evidence="1" key="1">
    <citation type="submission" date="2019-08" db="EMBL/GenBank/DDBJ databases">
        <authorList>
            <person name="Kucharzyk K."/>
            <person name="Murdoch R.W."/>
            <person name="Higgins S."/>
            <person name="Loffler F."/>
        </authorList>
    </citation>
    <scope>NUCLEOTIDE SEQUENCE</scope>
</reference>
<dbReference type="Gene3D" id="3.30.1330.60">
    <property type="entry name" value="OmpA-like domain"/>
    <property type="match status" value="1"/>
</dbReference>
<proteinExistence type="predicted"/>
<protein>
    <submittedName>
        <fullName evidence="1">Uncharacterized protein</fullName>
    </submittedName>
</protein>
<name>A0A645IY78_9ZZZZ</name>
<organism evidence="1">
    <name type="scientific">bioreactor metagenome</name>
    <dbReference type="NCBI Taxonomy" id="1076179"/>
    <lineage>
        <taxon>unclassified sequences</taxon>
        <taxon>metagenomes</taxon>
        <taxon>ecological metagenomes</taxon>
    </lineage>
</organism>